<dbReference type="AlphaFoldDB" id="A0AA41Q445"/>
<evidence type="ECO:0000313" key="3">
    <source>
        <dbReference type="EMBL" id="MCF2530630.1"/>
    </source>
</evidence>
<dbReference type="RefSeq" id="WP_235055289.1">
    <property type="nucleotide sequence ID" value="NZ_JAKFHA010000017.1"/>
</dbReference>
<keyword evidence="2" id="KW-0732">Signal</keyword>
<comment type="caution">
    <text evidence="3">The sequence shown here is derived from an EMBL/GenBank/DDBJ whole genome shotgun (WGS) entry which is preliminary data.</text>
</comment>
<evidence type="ECO:0000256" key="1">
    <source>
        <dbReference type="SAM" id="MobiDB-lite"/>
    </source>
</evidence>
<reference evidence="3" key="1">
    <citation type="submission" date="2022-01" db="EMBL/GenBank/DDBJ databases">
        <title>Genome-Based Taxonomic Classification of the Phylum Actinobacteria.</title>
        <authorList>
            <person name="Gao Y."/>
        </authorList>
    </citation>
    <scope>NUCLEOTIDE SEQUENCE</scope>
    <source>
        <strain evidence="3">KLBMP 8922</strain>
    </source>
</reference>
<dbReference type="Proteomes" id="UP001165378">
    <property type="component" value="Unassembled WGS sequence"/>
</dbReference>
<proteinExistence type="predicted"/>
<name>A0AA41Q445_9ACTN</name>
<feature type="region of interest" description="Disordered" evidence="1">
    <location>
        <begin position="24"/>
        <end position="66"/>
    </location>
</feature>
<sequence>MRFAGKRIAVAAIVPLLALATACSSDDKKDDKSATAGNAGNAGATPGSTPGAADSPAGKPGGKALTEDKLKAALLVSADVPGWTATTGDPEDDSASPEKTDKPECQPLMNLVAADKDHMPSLTATVAVNKETAPKTVHMMALGQFDGDKAEKALKDARAALSKCASFSAVDPENTKTAYTTKEAKKPGFGDDSLALDFSMLEDGETDPTLLQVVFVRSGPVVLQGMVLDMDITKDAPSENTIDASLLRAQYDKLVKAQKS</sequence>
<feature type="compositionally biased region" description="Low complexity" evidence="1">
    <location>
        <begin position="34"/>
        <end position="53"/>
    </location>
</feature>
<feature type="signal peptide" evidence="2">
    <location>
        <begin position="1"/>
        <end position="25"/>
    </location>
</feature>
<keyword evidence="4" id="KW-1185">Reference proteome</keyword>
<evidence type="ECO:0000256" key="2">
    <source>
        <dbReference type="SAM" id="SignalP"/>
    </source>
</evidence>
<feature type="region of interest" description="Disordered" evidence="1">
    <location>
        <begin position="81"/>
        <end position="104"/>
    </location>
</feature>
<dbReference type="PROSITE" id="PS51257">
    <property type="entry name" value="PROKAR_LIPOPROTEIN"/>
    <property type="match status" value="1"/>
</dbReference>
<evidence type="ECO:0000313" key="4">
    <source>
        <dbReference type="Proteomes" id="UP001165378"/>
    </source>
</evidence>
<protein>
    <recommendedName>
        <fullName evidence="5">Lipoprotein</fullName>
    </recommendedName>
</protein>
<organism evidence="3 4">
    <name type="scientific">Yinghuangia soli</name>
    <dbReference type="NCBI Taxonomy" id="2908204"/>
    <lineage>
        <taxon>Bacteria</taxon>
        <taxon>Bacillati</taxon>
        <taxon>Actinomycetota</taxon>
        <taxon>Actinomycetes</taxon>
        <taxon>Kitasatosporales</taxon>
        <taxon>Streptomycetaceae</taxon>
        <taxon>Yinghuangia</taxon>
    </lineage>
</organism>
<accession>A0AA41Q445</accession>
<evidence type="ECO:0008006" key="5">
    <source>
        <dbReference type="Google" id="ProtNLM"/>
    </source>
</evidence>
<dbReference type="EMBL" id="JAKFHA010000017">
    <property type="protein sequence ID" value="MCF2530630.1"/>
    <property type="molecule type" value="Genomic_DNA"/>
</dbReference>
<feature type="chain" id="PRO_5041418463" description="Lipoprotein" evidence="2">
    <location>
        <begin position="26"/>
        <end position="260"/>
    </location>
</feature>
<gene>
    <name evidence="3" type="ORF">LZ495_25880</name>
</gene>